<dbReference type="Gene3D" id="3.90.550.10">
    <property type="entry name" value="Spore Coat Polysaccharide Biosynthesis Protein SpsA, Chain A"/>
    <property type="match status" value="1"/>
</dbReference>
<dbReference type="SUPFAM" id="SSF53448">
    <property type="entry name" value="Nucleotide-diphospho-sugar transferases"/>
    <property type="match status" value="2"/>
</dbReference>
<sequence length="712" mass="80069">MSAQNYSVIAGKLPNNVDTSIEYLQHLSNTFPGAKRIYVVMTETQLISKDASSEVLASLIDSLQIQIILSRNSIWDGINRAVATSDTEHIVILEREMWPAYGIEQAWFREARQSGVSLVYFEKRQAYDDVASHLIAGSYARSTPELDFLSSNAFAVDRKIFLDLRGYDERTPYGDYSDIDLRVRFKRARINMTQLKGPDSVAYFPAPARQASTNLEMELSSEKAWLAKVNMDKSIYRNLVDWSVPVDERTPLVSVAIATKDRGPMLADSLHSVLYQTFQDFEVIVVDDGSSDDSAQRVVEQINDNRIRYIYQKPAGISAARNRAADEAISPYTAVHDDDDIMLPERLEIGLNSITSPFQATFGGWVNFGDGNGQMQEFYGKLVFDSKVNAHNGQGPGHATWTVPTKLIQQFRYDERLSASVDHNLATRMEIAGVEWVHSGHFMYLRRVHDSQVTALDSGGQKVGHVLSRYLSNVSTSPAQLDELRAAGKATTYPRISNVSERLSAFRAYLPDKLVNRRVKIVGNTQNLQFDADVPDKMALLIEDRDILNNRNMYECAILDNILLRDIATFRRRGLTKYSWQVELTGIVPNEDQDETIFAASELDIELYGIELSEGRVRKALKERVSSVTELLLSKSSEPSLLVIENDEPYSNWVETELSRDALQARRILAAGEFGTRSATRMYLYQSASMGMRVLARITDLDKAASATLVTR</sequence>
<evidence type="ECO:0000259" key="1">
    <source>
        <dbReference type="Pfam" id="PF00535"/>
    </source>
</evidence>
<dbReference type="PANTHER" id="PTHR22916">
    <property type="entry name" value="GLYCOSYLTRANSFERASE"/>
    <property type="match status" value="1"/>
</dbReference>
<evidence type="ECO:0000313" key="3">
    <source>
        <dbReference type="Proteomes" id="UP000234641"/>
    </source>
</evidence>
<dbReference type="Proteomes" id="UP000234641">
    <property type="component" value="Unassembled WGS sequence"/>
</dbReference>
<dbReference type="GO" id="GO:0016758">
    <property type="term" value="F:hexosyltransferase activity"/>
    <property type="evidence" value="ECO:0007669"/>
    <property type="project" value="UniProtKB-ARBA"/>
</dbReference>
<evidence type="ECO:0000313" key="2">
    <source>
        <dbReference type="EMBL" id="SMY02299.1"/>
    </source>
</evidence>
<keyword evidence="2" id="KW-0808">Transferase</keyword>
<feature type="domain" description="Glycosyltransferase 2-like" evidence="1">
    <location>
        <begin position="254"/>
        <end position="381"/>
    </location>
</feature>
<proteinExistence type="predicted"/>
<name>A0A2H1KRM4_BRELN</name>
<dbReference type="CDD" id="cd00761">
    <property type="entry name" value="Glyco_tranf_GTA_type"/>
    <property type="match status" value="1"/>
</dbReference>
<reference evidence="2 3" key="1">
    <citation type="submission" date="2017-03" db="EMBL/GenBank/DDBJ databases">
        <authorList>
            <person name="Afonso C.L."/>
            <person name="Miller P.J."/>
            <person name="Scott M.A."/>
            <person name="Spackman E."/>
            <person name="Goraichik I."/>
            <person name="Dimitrov K.M."/>
            <person name="Suarez D.L."/>
            <person name="Swayne D.E."/>
        </authorList>
    </citation>
    <scope>NUCLEOTIDE SEQUENCE [LARGE SCALE GENOMIC DNA]</scope>
    <source>
        <strain evidence="2 3">ATCC 9172</strain>
    </source>
</reference>
<dbReference type="InterPro" id="IPR029044">
    <property type="entry name" value="Nucleotide-diphossugar_trans"/>
</dbReference>
<dbReference type="PANTHER" id="PTHR22916:SF3">
    <property type="entry name" value="UDP-GLCNAC:BETAGAL BETA-1,3-N-ACETYLGLUCOSAMINYLTRANSFERASE-LIKE PROTEIN 1"/>
    <property type="match status" value="1"/>
</dbReference>
<organism evidence="2 3">
    <name type="scientific">Brevibacterium linens ATCC 9172</name>
    <dbReference type="NCBI Taxonomy" id="1255617"/>
    <lineage>
        <taxon>Bacteria</taxon>
        <taxon>Bacillati</taxon>
        <taxon>Actinomycetota</taxon>
        <taxon>Actinomycetes</taxon>
        <taxon>Micrococcales</taxon>
        <taxon>Brevibacteriaceae</taxon>
        <taxon>Brevibacterium</taxon>
    </lineage>
</organism>
<accession>A0A2H1KRM4</accession>
<dbReference type="AlphaFoldDB" id="A0A2H1KRM4"/>
<protein>
    <submittedName>
        <fullName evidence="2">Glycosyl transferase family 2</fullName>
    </submittedName>
</protein>
<dbReference type="RefSeq" id="WP_101556137.1">
    <property type="nucleotide sequence ID" value="NZ_FXYY01000045.1"/>
</dbReference>
<dbReference type="Pfam" id="PF00535">
    <property type="entry name" value="Glycos_transf_2"/>
    <property type="match status" value="1"/>
</dbReference>
<dbReference type="InterPro" id="IPR001173">
    <property type="entry name" value="Glyco_trans_2-like"/>
</dbReference>
<gene>
    <name evidence="2" type="ORF">BLIN9172_03470</name>
</gene>
<dbReference type="EMBL" id="FXYY01000045">
    <property type="protein sequence ID" value="SMY02299.1"/>
    <property type="molecule type" value="Genomic_DNA"/>
</dbReference>